<evidence type="ECO:0000256" key="1">
    <source>
        <dbReference type="SAM" id="MobiDB-lite"/>
    </source>
</evidence>
<dbReference type="SUPFAM" id="SSF57903">
    <property type="entry name" value="FYVE/PHD zinc finger"/>
    <property type="match status" value="1"/>
</dbReference>
<reference evidence="4" key="1">
    <citation type="submission" date="2014-09" db="EMBL/GenBank/DDBJ databases">
        <authorList>
            <person name="Sharma Rahul"/>
            <person name="Thines Marco"/>
        </authorList>
    </citation>
    <scope>NUCLEOTIDE SEQUENCE [LARGE SCALE GENOMIC DNA]</scope>
</reference>
<protein>
    <submittedName>
        <fullName evidence="3">Phospholipid hydroperoxide glutathione</fullName>
    </submittedName>
</protein>
<evidence type="ECO:0000313" key="3">
    <source>
        <dbReference type="EMBL" id="CEG46556.1"/>
    </source>
</evidence>
<dbReference type="SUPFAM" id="SSF49265">
    <property type="entry name" value="Fibronectin type III"/>
    <property type="match status" value="1"/>
</dbReference>
<dbReference type="EMBL" id="CCYD01002047">
    <property type="protein sequence ID" value="CEG46556.1"/>
    <property type="molecule type" value="Genomic_DNA"/>
</dbReference>
<sequence length="357" mass="40025">MPLDFPGDNVMRKYPAFPHSPLLIAAETCNAIILRWRGFETVLWPVERFVLERYPDKNDQPQWTTLLDGNLSNLIDMDILPGRKYAYRVQAISKGNVSSSFDYQWVQASDMNSRVCQSTPSLLNSVGEVNGDGIRLLGLLFACFLTVYGLIRASVMSVQRTQSRKFRLKRIKKSTLERVTSMSSVPIGQPVSMMPRRSSTFTSTSSRSIEGDVTQRGSIFDATSTTTITTAEGLACAPSNVNRSPTPDSGPFQSVRVSKERVSHCKSCGKRFGLFRKRHLCDICHSTLVCRKCGYQASVDSYANARTGVQTNGNDSRNLGPRRLSSSQQQQKKLKIRTICKSCFDDWIRFQTNDDDV</sequence>
<dbReference type="RefSeq" id="XP_024582925.1">
    <property type="nucleotide sequence ID" value="XM_024717425.1"/>
</dbReference>
<dbReference type="AlphaFoldDB" id="A0A0P1AYV4"/>
<name>A0A0P1AYV4_PLAHL</name>
<keyword evidence="4" id="KW-1185">Reference proteome</keyword>
<dbReference type="Proteomes" id="UP000054928">
    <property type="component" value="Unassembled WGS sequence"/>
</dbReference>
<dbReference type="CDD" id="cd00065">
    <property type="entry name" value="FYVE_like_SF"/>
    <property type="match status" value="1"/>
</dbReference>
<dbReference type="GeneID" id="36398010"/>
<feature type="region of interest" description="Disordered" evidence="1">
    <location>
        <begin position="307"/>
        <end position="330"/>
    </location>
</feature>
<dbReference type="InterPro" id="IPR003961">
    <property type="entry name" value="FN3_dom"/>
</dbReference>
<dbReference type="InterPro" id="IPR013083">
    <property type="entry name" value="Znf_RING/FYVE/PHD"/>
</dbReference>
<feature type="region of interest" description="Disordered" evidence="1">
    <location>
        <begin position="186"/>
        <end position="207"/>
    </location>
</feature>
<dbReference type="OrthoDB" id="446890at2759"/>
<feature type="domain" description="Fibronectin type-III" evidence="2">
    <location>
        <begin position="18"/>
        <end position="111"/>
    </location>
</feature>
<dbReference type="CDD" id="cd00063">
    <property type="entry name" value="FN3"/>
    <property type="match status" value="1"/>
</dbReference>
<dbReference type="Gene3D" id="3.30.40.10">
    <property type="entry name" value="Zinc/RING finger domain, C3HC4 (zinc finger)"/>
    <property type="match status" value="1"/>
</dbReference>
<feature type="compositionally biased region" description="Polar residues" evidence="1">
    <location>
        <begin position="307"/>
        <end position="317"/>
    </location>
</feature>
<accession>A0A0P1AYV4</accession>
<dbReference type="InterPro" id="IPR011011">
    <property type="entry name" value="Znf_FYVE_PHD"/>
</dbReference>
<dbReference type="PROSITE" id="PS50853">
    <property type="entry name" value="FN3"/>
    <property type="match status" value="1"/>
</dbReference>
<dbReference type="InterPro" id="IPR036116">
    <property type="entry name" value="FN3_sf"/>
</dbReference>
<evidence type="ECO:0000313" key="4">
    <source>
        <dbReference type="Proteomes" id="UP000054928"/>
    </source>
</evidence>
<evidence type="ECO:0000259" key="2">
    <source>
        <dbReference type="PROSITE" id="PS50853"/>
    </source>
</evidence>
<proteinExistence type="predicted"/>
<feature type="compositionally biased region" description="Low complexity" evidence="1">
    <location>
        <begin position="196"/>
        <end position="207"/>
    </location>
</feature>
<dbReference type="OMA" id="AKEARCH"/>
<organism evidence="3 4">
    <name type="scientific">Plasmopara halstedii</name>
    <name type="common">Downy mildew of sunflower</name>
    <dbReference type="NCBI Taxonomy" id="4781"/>
    <lineage>
        <taxon>Eukaryota</taxon>
        <taxon>Sar</taxon>
        <taxon>Stramenopiles</taxon>
        <taxon>Oomycota</taxon>
        <taxon>Peronosporomycetes</taxon>
        <taxon>Peronosporales</taxon>
        <taxon>Peronosporaceae</taxon>
        <taxon>Plasmopara</taxon>
    </lineage>
</organism>